<evidence type="ECO:0000313" key="4">
    <source>
        <dbReference type="Proteomes" id="UP000683360"/>
    </source>
</evidence>
<reference evidence="3" key="1">
    <citation type="submission" date="2021-03" db="EMBL/GenBank/DDBJ databases">
        <authorList>
            <person name="Bekaert M."/>
        </authorList>
    </citation>
    <scope>NUCLEOTIDE SEQUENCE</scope>
</reference>
<evidence type="ECO:0000259" key="2">
    <source>
        <dbReference type="Pfam" id="PF22938"/>
    </source>
</evidence>
<comment type="caution">
    <text evidence="3">The sequence shown here is derived from an EMBL/GenBank/DDBJ whole genome shotgun (WGS) entry which is preliminary data.</text>
</comment>
<sequence>MDYSEGDLVRRYQPRTAKGVKKKLSRFWTGPWVIYEKLSNVLYKIKHSTNSTPVMIHADNLKLYKGEKVPKWFKPPQKTIVQAEVLNLQAFEDMRQNNMEREKDAKNEIISDTTQHLNDTDTWEQSFTPPVIILHNFPESSNEAPPGTPSGIPPVIL</sequence>
<proteinExistence type="predicted"/>
<protein>
    <recommendedName>
        <fullName evidence="2">Integrase p58-like C-terminal domain-containing protein</fullName>
    </recommendedName>
</protein>
<keyword evidence="4" id="KW-1185">Reference proteome</keyword>
<organism evidence="3 4">
    <name type="scientific">Mytilus edulis</name>
    <name type="common">Blue mussel</name>
    <dbReference type="NCBI Taxonomy" id="6550"/>
    <lineage>
        <taxon>Eukaryota</taxon>
        <taxon>Metazoa</taxon>
        <taxon>Spiralia</taxon>
        <taxon>Lophotrochozoa</taxon>
        <taxon>Mollusca</taxon>
        <taxon>Bivalvia</taxon>
        <taxon>Autobranchia</taxon>
        <taxon>Pteriomorphia</taxon>
        <taxon>Mytilida</taxon>
        <taxon>Mytiloidea</taxon>
        <taxon>Mytilidae</taxon>
        <taxon>Mytilinae</taxon>
        <taxon>Mytilus</taxon>
    </lineage>
</organism>
<name>A0A8S3PVM5_MYTED</name>
<feature type="compositionally biased region" description="Pro residues" evidence="1">
    <location>
        <begin position="146"/>
        <end position="157"/>
    </location>
</feature>
<dbReference type="OrthoDB" id="10419493at2759"/>
<dbReference type="Pfam" id="PF22938">
    <property type="entry name" value="Integrase_p58_C"/>
    <property type="match status" value="1"/>
</dbReference>
<dbReference type="InterPro" id="IPR054465">
    <property type="entry name" value="Integrase_p58-like_C"/>
</dbReference>
<feature type="domain" description="Integrase p58-like C-terminal" evidence="2">
    <location>
        <begin position="30"/>
        <end position="62"/>
    </location>
</feature>
<dbReference type="Proteomes" id="UP000683360">
    <property type="component" value="Unassembled WGS sequence"/>
</dbReference>
<evidence type="ECO:0000256" key="1">
    <source>
        <dbReference type="SAM" id="MobiDB-lite"/>
    </source>
</evidence>
<dbReference type="AlphaFoldDB" id="A0A8S3PVM5"/>
<feature type="region of interest" description="Disordered" evidence="1">
    <location>
        <begin position="138"/>
        <end position="157"/>
    </location>
</feature>
<accession>A0A8S3PVM5</accession>
<gene>
    <name evidence="3" type="ORF">MEDL_1153</name>
</gene>
<evidence type="ECO:0000313" key="3">
    <source>
        <dbReference type="EMBL" id="CAG2185616.1"/>
    </source>
</evidence>
<dbReference type="EMBL" id="CAJPWZ010000095">
    <property type="protein sequence ID" value="CAG2185616.1"/>
    <property type="molecule type" value="Genomic_DNA"/>
</dbReference>